<feature type="compositionally biased region" description="Low complexity" evidence="4">
    <location>
        <begin position="70"/>
        <end position="82"/>
    </location>
</feature>
<dbReference type="Pfam" id="PF00612">
    <property type="entry name" value="IQ"/>
    <property type="match status" value="2"/>
</dbReference>
<sequence length="599" mass="67608">MGKIGGNSWLNAVKKAFRSPTKDNEKRSSSRREENEKEEEEKKRVKRRFFPRKSLVQETTIQLNEAKNLAASSANSSVTTTLPTNSVAETADAEQRRAIAVAMATTAAAEAAVATAQAAVEIIRLTRPSILVREHYAAIAIQTAFRGYLARRALRALKGLVKLQALVRGHNVRKRAKMTLQCMQALVRAQARTRGQRRRLSYQGSIDSAFSDPNCLWGSHLADRKSISRDGSGTADDWHDHRHVKDETQATSKKTTEAALKREKSLAYAFLNQMWRSDQNLIRGIQELEEKPRLSDHWMRMKRWEETGRTSCDRRETIKTVEVDISRPYSYTAPNFQRLEKQNYHYQQEPCPQFVPSPLRRTRENLFSCTTLSPSKTKPLTVHSASPRCPRQERNYPKAQTPTLRSACYYDANADAASAPNYMSATESAKARIRPQSAPRQRPRTPEREKPGSAKKRLSFPAPDPYNGIGTDELATEYATRSPSCKSIYRDRSVKDKRSTASSCYDSYGDEVCDEVSSFSTSGVRSWLKSVSRQPFRHLPRSNQRNHASGFPSSNPKSISSNAHLGISISTARKSQLGFLRDKFGDFNLEVRILHLYGS</sequence>
<dbReference type="PANTHER" id="PTHR32295:SF6">
    <property type="entry name" value="PROTEIN IQ-DOMAIN 18"/>
    <property type="match status" value="1"/>
</dbReference>
<evidence type="ECO:0000259" key="5">
    <source>
        <dbReference type="Pfam" id="PF13178"/>
    </source>
</evidence>
<evidence type="ECO:0000313" key="7">
    <source>
        <dbReference type="Proteomes" id="UP000585474"/>
    </source>
</evidence>
<feature type="region of interest" description="Disordered" evidence="4">
    <location>
        <begin position="1"/>
        <end position="45"/>
    </location>
</feature>
<protein>
    <recommendedName>
        <fullName evidence="5">DUF4005 domain-containing protein</fullName>
    </recommendedName>
</protein>
<dbReference type="Gene3D" id="1.20.5.190">
    <property type="match status" value="1"/>
</dbReference>
<evidence type="ECO:0000313" key="6">
    <source>
        <dbReference type="EMBL" id="GFY84029.1"/>
    </source>
</evidence>
<dbReference type="EMBL" id="BJWL01000003">
    <property type="protein sequence ID" value="GFY84029.1"/>
    <property type="molecule type" value="Genomic_DNA"/>
</dbReference>
<name>A0A7J0EDS5_9ERIC</name>
<dbReference type="PROSITE" id="PS50096">
    <property type="entry name" value="IQ"/>
    <property type="match status" value="2"/>
</dbReference>
<evidence type="ECO:0000256" key="1">
    <source>
        <dbReference type="ARBA" id="ARBA00022860"/>
    </source>
</evidence>
<dbReference type="SMART" id="SM00015">
    <property type="entry name" value="IQ"/>
    <property type="match status" value="2"/>
</dbReference>
<evidence type="ECO:0000256" key="4">
    <source>
        <dbReference type="SAM" id="MobiDB-lite"/>
    </source>
</evidence>
<keyword evidence="1" id="KW-0112">Calmodulin-binding</keyword>
<reference evidence="6 7" key="1">
    <citation type="submission" date="2019-07" db="EMBL/GenBank/DDBJ databases">
        <title>De Novo Assembly of kiwifruit Actinidia rufa.</title>
        <authorList>
            <person name="Sugita-Konishi S."/>
            <person name="Sato K."/>
            <person name="Mori E."/>
            <person name="Abe Y."/>
            <person name="Kisaki G."/>
            <person name="Hamano K."/>
            <person name="Suezawa K."/>
            <person name="Otani M."/>
            <person name="Fukuda T."/>
            <person name="Manabe T."/>
            <person name="Gomi K."/>
            <person name="Tabuchi M."/>
            <person name="Akimitsu K."/>
            <person name="Kataoka I."/>
        </authorList>
    </citation>
    <scope>NUCLEOTIDE SEQUENCE [LARGE SCALE GENOMIC DNA]</scope>
    <source>
        <strain evidence="7">cv. Fuchu</strain>
    </source>
</reference>
<evidence type="ECO:0000256" key="2">
    <source>
        <dbReference type="ARBA" id="ARBA00024341"/>
    </source>
</evidence>
<accession>A0A7J0EDS5</accession>
<evidence type="ECO:0000256" key="3">
    <source>
        <dbReference type="ARBA" id="ARBA00024378"/>
    </source>
</evidence>
<comment type="similarity">
    <text evidence="2">Belongs to the IQD family.</text>
</comment>
<dbReference type="GO" id="GO:0005516">
    <property type="term" value="F:calmodulin binding"/>
    <property type="evidence" value="ECO:0007669"/>
    <property type="project" value="UniProtKB-KW"/>
</dbReference>
<dbReference type="OrthoDB" id="776767at2759"/>
<dbReference type="InterPro" id="IPR025064">
    <property type="entry name" value="DUF4005"/>
</dbReference>
<feature type="region of interest" description="Disordered" evidence="4">
    <location>
        <begin position="70"/>
        <end position="89"/>
    </location>
</feature>
<feature type="region of interest" description="Disordered" evidence="4">
    <location>
        <begin position="422"/>
        <end position="472"/>
    </location>
</feature>
<dbReference type="PANTHER" id="PTHR32295">
    <property type="entry name" value="IQ-DOMAIN 5-RELATED"/>
    <property type="match status" value="1"/>
</dbReference>
<feature type="compositionally biased region" description="Polar residues" evidence="4">
    <location>
        <begin position="541"/>
        <end position="559"/>
    </location>
</feature>
<dbReference type="InterPro" id="IPR000048">
    <property type="entry name" value="IQ_motif_EF-hand-BS"/>
</dbReference>
<feature type="region of interest" description="Disordered" evidence="4">
    <location>
        <begin position="227"/>
        <end position="257"/>
    </location>
</feature>
<feature type="domain" description="DUF4005" evidence="5">
    <location>
        <begin position="386"/>
        <end position="470"/>
    </location>
</feature>
<dbReference type="Pfam" id="PF13178">
    <property type="entry name" value="DUF4005"/>
    <property type="match status" value="1"/>
</dbReference>
<keyword evidence="7" id="KW-1185">Reference proteome</keyword>
<organism evidence="6 7">
    <name type="scientific">Actinidia rufa</name>
    <dbReference type="NCBI Taxonomy" id="165716"/>
    <lineage>
        <taxon>Eukaryota</taxon>
        <taxon>Viridiplantae</taxon>
        <taxon>Streptophyta</taxon>
        <taxon>Embryophyta</taxon>
        <taxon>Tracheophyta</taxon>
        <taxon>Spermatophyta</taxon>
        <taxon>Magnoliopsida</taxon>
        <taxon>eudicotyledons</taxon>
        <taxon>Gunneridae</taxon>
        <taxon>Pentapetalae</taxon>
        <taxon>asterids</taxon>
        <taxon>Ericales</taxon>
        <taxon>Actinidiaceae</taxon>
        <taxon>Actinidia</taxon>
    </lineage>
</organism>
<comment type="subunit">
    <text evidence="3">Binds to multiple calmodulin (CaM) in the presence of Ca(2+) and CaM-like proteins.</text>
</comment>
<feature type="compositionally biased region" description="Basic and acidic residues" evidence="4">
    <location>
        <begin position="20"/>
        <end position="43"/>
    </location>
</feature>
<dbReference type="CDD" id="cd23767">
    <property type="entry name" value="IQCD"/>
    <property type="match status" value="1"/>
</dbReference>
<feature type="compositionally biased region" description="Basic and acidic residues" evidence="4">
    <location>
        <begin position="236"/>
        <end position="257"/>
    </location>
</feature>
<dbReference type="AlphaFoldDB" id="A0A7J0EDS5"/>
<gene>
    <name evidence="6" type="ORF">Acr_03g0008030</name>
</gene>
<proteinExistence type="inferred from homology"/>
<dbReference type="Proteomes" id="UP000585474">
    <property type="component" value="Unassembled WGS sequence"/>
</dbReference>
<comment type="caution">
    <text evidence="6">The sequence shown here is derived from an EMBL/GenBank/DDBJ whole genome shotgun (WGS) entry which is preliminary data.</text>
</comment>
<feature type="region of interest" description="Disordered" evidence="4">
    <location>
        <begin position="376"/>
        <end position="400"/>
    </location>
</feature>
<feature type="region of interest" description="Disordered" evidence="4">
    <location>
        <begin position="537"/>
        <end position="559"/>
    </location>
</feature>